<dbReference type="SMART" id="SM00448">
    <property type="entry name" value="REC"/>
    <property type="match status" value="1"/>
</dbReference>
<keyword evidence="3" id="KW-0805">Transcription regulation</keyword>
<keyword evidence="5" id="KW-0804">Transcription</keyword>
<dbReference type="PROSITE" id="PS00675">
    <property type="entry name" value="SIGMA54_INTERACT_1"/>
    <property type="match status" value="1"/>
</dbReference>
<protein>
    <submittedName>
        <fullName evidence="9">Response regulator</fullName>
    </submittedName>
</protein>
<dbReference type="InterPro" id="IPR011006">
    <property type="entry name" value="CheY-like_superfamily"/>
</dbReference>
<evidence type="ECO:0000256" key="3">
    <source>
        <dbReference type="ARBA" id="ARBA00023015"/>
    </source>
</evidence>
<dbReference type="InterPro" id="IPR003593">
    <property type="entry name" value="AAA+_ATPase"/>
</dbReference>
<comment type="caution">
    <text evidence="9">The sequence shown here is derived from an EMBL/GenBank/DDBJ whole genome shotgun (WGS) entry which is preliminary data.</text>
</comment>
<dbReference type="PANTHER" id="PTHR32071">
    <property type="entry name" value="TRANSCRIPTIONAL REGULATORY PROTEIN"/>
    <property type="match status" value="1"/>
</dbReference>
<evidence type="ECO:0000256" key="1">
    <source>
        <dbReference type="ARBA" id="ARBA00022741"/>
    </source>
</evidence>
<gene>
    <name evidence="9" type="ORF">GPA24_14460</name>
</gene>
<dbReference type="InterPro" id="IPR027417">
    <property type="entry name" value="P-loop_NTPase"/>
</dbReference>
<dbReference type="Pfam" id="PF00158">
    <property type="entry name" value="Sigma54_activat"/>
    <property type="match status" value="1"/>
</dbReference>
<organism evidence="9 10">
    <name type="scientific">Aromatoleum bremense</name>
    <dbReference type="NCBI Taxonomy" id="76115"/>
    <lineage>
        <taxon>Bacteria</taxon>
        <taxon>Pseudomonadati</taxon>
        <taxon>Pseudomonadota</taxon>
        <taxon>Betaproteobacteria</taxon>
        <taxon>Rhodocyclales</taxon>
        <taxon>Rhodocyclaceae</taxon>
        <taxon>Aromatoleum</taxon>
    </lineage>
</organism>
<dbReference type="Pfam" id="PF02954">
    <property type="entry name" value="HTH_8"/>
    <property type="match status" value="1"/>
</dbReference>
<keyword evidence="6" id="KW-0597">Phosphoprotein</keyword>
<reference evidence="9 10" key="1">
    <citation type="submission" date="2019-12" db="EMBL/GenBank/DDBJ databases">
        <title>Comparative genomics gives insights into the taxonomy of the Azoarcus-Aromatoleum group and reveals separate origins of nif in the plant-associated Azoarcus and non-plant-associated Aromatoleum sub-groups.</title>
        <authorList>
            <person name="Lafos M."/>
            <person name="Maluk M."/>
            <person name="Batista M."/>
            <person name="Junghare M."/>
            <person name="Carmona M."/>
            <person name="Faoro H."/>
            <person name="Cruz L.M."/>
            <person name="Battistoni F."/>
            <person name="De Souza E."/>
            <person name="Pedrosa F."/>
            <person name="Chen W.-M."/>
            <person name="Poole P.S."/>
            <person name="Dixon R.A."/>
            <person name="James E.K."/>
        </authorList>
    </citation>
    <scope>NUCLEOTIDE SEQUENCE [LARGE SCALE GENOMIC DNA]</scope>
    <source>
        <strain evidence="9 10">PbN1</strain>
    </source>
</reference>
<dbReference type="Proteomes" id="UP000633943">
    <property type="component" value="Unassembled WGS sequence"/>
</dbReference>
<keyword evidence="10" id="KW-1185">Reference proteome</keyword>
<dbReference type="EMBL" id="WTVP01000044">
    <property type="protein sequence ID" value="NMG16716.1"/>
    <property type="molecule type" value="Genomic_DNA"/>
</dbReference>
<dbReference type="Gene3D" id="1.10.10.60">
    <property type="entry name" value="Homeodomain-like"/>
    <property type="match status" value="1"/>
</dbReference>
<evidence type="ECO:0000259" key="8">
    <source>
        <dbReference type="PROSITE" id="PS50110"/>
    </source>
</evidence>
<dbReference type="CDD" id="cd00009">
    <property type="entry name" value="AAA"/>
    <property type="match status" value="1"/>
</dbReference>
<dbReference type="RefSeq" id="WP_169203286.1">
    <property type="nucleotide sequence ID" value="NZ_CP059467.1"/>
</dbReference>
<evidence type="ECO:0000313" key="10">
    <source>
        <dbReference type="Proteomes" id="UP000633943"/>
    </source>
</evidence>
<dbReference type="SUPFAM" id="SSF52172">
    <property type="entry name" value="CheY-like"/>
    <property type="match status" value="1"/>
</dbReference>
<proteinExistence type="predicted"/>
<dbReference type="InterPro" id="IPR058031">
    <property type="entry name" value="AAA_lid_NorR"/>
</dbReference>
<dbReference type="PROSITE" id="PS50045">
    <property type="entry name" value="SIGMA54_INTERACT_4"/>
    <property type="match status" value="1"/>
</dbReference>
<evidence type="ECO:0000256" key="4">
    <source>
        <dbReference type="ARBA" id="ARBA00023125"/>
    </source>
</evidence>
<evidence type="ECO:0000313" key="9">
    <source>
        <dbReference type="EMBL" id="NMG16716.1"/>
    </source>
</evidence>
<dbReference type="PRINTS" id="PR01590">
    <property type="entry name" value="HTHFIS"/>
</dbReference>
<evidence type="ECO:0000256" key="2">
    <source>
        <dbReference type="ARBA" id="ARBA00022840"/>
    </source>
</evidence>
<dbReference type="SMART" id="SM00382">
    <property type="entry name" value="AAA"/>
    <property type="match status" value="1"/>
</dbReference>
<keyword evidence="1" id="KW-0547">Nucleotide-binding</keyword>
<dbReference type="CDD" id="cd00156">
    <property type="entry name" value="REC"/>
    <property type="match status" value="1"/>
</dbReference>
<keyword evidence="2" id="KW-0067">ATP-binding</keyword>
<name>A0ABX1NXJ9_9RHOO</name>
<dbReference type="InterPro" id="IPR025944">
    <property type="entry name" value="Sigma_54_int_dom_CS"/>
</dbReference>
<evidence type="ECO:0000256" key="6">
    <source>
        <dbReference type="PROSITE-ProRule" id="PRU00169"/>
    </source>
</evidence>
<dbReference type="SUPFAM" id="SSF46689">
    <property type="entry name" value="Homeodomain-like"/>
    <property type="match status" value="1"/>
</dbReference>
<dbReference type="Gene3D" id="3.40.50.2300">
    <property type="match status" value="1"/>
</dbReference>
<evidence type="ECO:0000259" key="7">
    <source>
        <dbReference type="PROSITE" id="PS50045"/>
    </source>
</evidence>
<feature type="domain" description="Sigma-54 factor interaction" evidence="7">
    <location>
        <begin position="143"/>
        <end position="372"/>
    </location>
</feature>
<dbReference type="PROSITE" id="PS00688">
    <property type="entry name" value="SIGMA54_INTERACT_3"/>
    <property type="match status" value="1"/>
</dbReference>
<dbReference type="InterPro" id="IPR002078">
    <property type="entry name" value="Sigma_54_int"/>
</dbReference>
<feature type="domain" description="Response regulatory" evidence="8">
    <location>
        <begin position="4"/>
        <end position="117"/>
    </location>
</feature>
<accession>A0ABX1NXJ9</accession>
<dbReference type="Pfam" id="PF25601">
    <property type="entry name" value="AAA_lid_14"/>
    <property type="match status" value="1"/>
</dbReference>
<dbReference type="InterPro" id="IPR001789">
    <property type="entry name" value="Sig_transdc_resp-reg_receiver"/>
</dbReference>
<evidence type="ECO:0000256" key="5">
    <source>
        <dbReference type="ARBA" id="ARBA00023163"/>
    </source>
</evidence>
<dbReference type="PROSITE" id="PS50110">
    <property type="entry name" value="RESPONSE_REGULATORY"/>
    <property type="match status" value="1"/>
</dbReference>
<dbReference type="SUPFAM" id="SSF52540">
    <property type="entry name" value="P-loop containing nucleoside triphosphate hydrolases"/>
    <property type="match status" value="1"/>
</dbReference>
<dbReference type="InterPro" id="IPR025662">
    <property type="entry name" value="Sigma_54_int_dom_ATP-bd_1"/>
</dbReference>
<sequence>MLPRILVVDDDRYTRTLLERMLETGAEVQVAADGAQARQLFAEGDFNLVLMDQRLPGANGIELLREFRVRRPKMVAILMTGYADVRDAVAAVREGLFDYLTKPFEDLEALEAVIGKALELDAAYREIGGLRARLAAEAGAPALVGKSPAMERLIGQIRQVAGLDTTVLLEGESGTGKDLVAKLIHAWSPRSAKPYLEVNCGALAETLLESLLFGHEKGAFTGATVTSPGYFEKTDGGNLFLDEIADMSPKLQSSLLRVLQDHHFTRIGSTRSRATDFRLICATNRPLAGEVTAGNFREDLYYRVNVVVLRLPPLREREGDVIRLAAHFLDHFNAKFGKECGPFTPAAVDTLMSCRWPGNVRQLQHCVERVVALHPGGPIDIVHLCPSCDARNACRPDKAVAVAPAASHRAAVGYQEARAEFEREYMRRMIEAAGGNVSEAARMSGIPRQNFYTRMKRWGFVTDQ</sequence>
<dbReference type="InterPro" id="IPR009057">
    <property type="entry name" value="Homeodomain-like_sf"/>
</dbReference>
<dbReference type="PANTHER" id="PTHR32071:SF117">
    <property type="entry name" value="PTS-DEPENDENT DIHYDROXYACETONE KINASE OPERON REGULATORY PROTEIN-RELATED"/>
    <property type="match status" value="1"/>
</dbReference>
<dbReference type="Gene3D" id="1.10.8.60">
    <property type="match status" value="1"/>
</dbReference>
<feature type="modified residue" description="4-aspartylphosphate" evidence="6">
    <location>
        <position position="52"/>
    </location>
</feature>
<dbReference type="InterPro" id="IPR002197">
    <property type="entry name" value="HTH_Fis"/>
</dbReference>
<dbReference type="Gene3D" id="3.40.50.300">
    <property type="entry name" value="P-loop containing nucleotide triphosphate hydrolases"/>
    <property type="match status" value="1"/>
</dbReference>
<dbReference type="Pfam" id="PF00072">
    <property type="entry name" value="Response_reg"/>
    <property type="match status" value="1"/>
</dbReference>
<keyword evidence="4" id="KW-0238">DNA-binding</keyword>